<dbReference type="Proteomes" id="UP000054653">
    <property type="component" value="Unassembled WGS sequence"/>
</dbReference>
<protein>
    <submittedName>
        <fullName evidence="1">Uncharacterized protein</fullName>
    </submittedName>
</protein>
<evidence type="ECO:0000313" key="2">
    <source>
        <dbReference type="Proteomes" id="UP000054653"/>
    </source>
</evidence>
<organism evidence="1 2">
    <name type="scientific">Trichinella britovi</name>
    <name type="common">Parasitic roundworm</name>
    <dbReference type="NCBI Taxonomy" id="45882"/>
    <lineage>
        <taxon>Eukaryota</taxon>
        <taxon>Metazoa</taxon>
        <taxon>Ecdysozoa</taxon>
        <taxon>Nematoda</taxon>
        <taxon>Enoplea</taxon>
        <taxon>Dorylaimia</taxon>
        <taxon>Trichinellida</taxon>
        <taxon>Trichinellidae</taxon>
        <taxon>Trichinella</taxon>
    </lineage>
</organism>
<proteinExistence type="predicted"/>
<gene>
    <name evidence="1" type="ORF">T03_8223</name>
</gene>
<dbReference type="OrthoDB" id="5930028at2759"/>
<comment type="caution">
    <text evidence="1">The sequence shown here is derived from an EMBL/GenBank/DDBJ whole genome shotgun (WGS) entry which is preliminary data.</text>
</comment>
<accession>A0A0V1DBQ8</accession>
<dbReference type="EMBL" id="JYDI01000017">
    <property type="protein sequence ID" value="KRY58940.1"/>
    <property type="molecule type" value="Genomic_DNA"/>
</dbReference>
<dbReference type="AlphaFoldDB" id="A0A0V1DBQ8"/>
<evidence type="ECO:0000313" key="1">
    <source>
        <dbReference type="EMBL" id="KRY58940.1"/>
    </source>
</evidence>
<name>A0A0V1DBQ8_TRIBR</name>
<keyword evidence="2" id="KW-1185">Reference proteome</keyword>
<reference evidence="1 2" key="1">
    <citation type="submission" date="2015-01" db="EMBL/GenBank/DDBJ databases">
        <title>Evolution of Trichinella species and genotypes.</title>
        <authorList>
            <person name="Korhonen P.K."/>
            <person name="Edoardo P."/>
            <person name="Giuseppe L.R."/>
            <person name="Gasser R.B."/>
        </authorList>
    </citation>
    <scope>NUCLEOTIDE SEQUENCE [LARGE SCALE GENOMIC DNA]</scope>
    <source>
        <strain evidence="1">ISS120</strain>
    </source>
</reference>
<sequence>MAHHNFRLDKEKASLKIYLGFRIHLSVSTINLPRLMIHCIQIRKHVTNRNKQSTEKICQMEWLPSMDEMDTKIPHCKDAINICRYNAYRRNSSPMRHSFLLMTAMPWTPLWKRGDLAVFRELCPKGQGFGGCHFFPDTHVVSQSFLFAVATPTYCMFLLFCAQPLPYDLGIRFLCLESLRAFRPQFLSRFRFMADNSIFQFHINALSQPTVRQHPLNHNPRRRVHRSIAKHCMHFLIEDGVSSDL</sequence>